<feature type="region of interest" description="Disordered" evidence="1">
    <location>
        <begin position="148"/>
        <end position="182"/>
    </location>
</feature>
<evidence type="ECO:0000313" key="3">
    <source>
        <dbReference type="Proteomes" id="UP000014254"/>
    </source>
</evidence>
<feature type="region of interest" description="Disordered" evidence="1">
    <location>
        <begin position="84"/>
        <end position="104"/>
    </location>
</feature>
<sequence length="182" mass="19833">MKFVLDYLTKTVKLLDSAVDDPNYNWRDANKAWSKAIKDVRYYNSTSTRLLQNKSSIGSMLIDFEIIFLNKIAFKKREMKRRMQATKEARKLNSGGQGRYKDSTHEEQNLTLGAQSIGFGQDIFYNAYNNYALYGDCHATYDTGGSCGGRNDSGGGSNRGSGRGRGGTDSSGGGGGGGGGDF</sequence>
<proteinExistence type="predicted"/>
<dbReference type="Proteomes" id="UP000014254">
    <property type="component" value="Unassembled WGS sequence"/>
</dbReference>
<name>S2JRT6_MUCC1</name>
<evidence type="ECO:0000256" key="1">
    <source>
        <dbReference type="SAM" id="MobiDB-lite"/>
    </source>
</evidence>
<gene>
    <name evidence="2" type="ORF">HMPREF1544_00438</name>
</gene>
<dbReference type="InParanoid" id="S2JRT6"/>
<reference evidence="3" key="1">
    <citation type="submission" date="2013-05" db="EMBL/GenBank/DDBJ databases">
        <title>The Genome sequence of Mucor circinelloides f. circinelloides 1006PhL.</title>
        <authorList>
            <consortium name="The Broad Institute Genomics Platform"/>
            <person name="Cuomo C."/>
            <person name="Earl A."/>
            <person name="Findley K."/>
            <person name="Lee S.C."/>
            <person name="Walker B."/>
            <person name="Young S."/>
            <person name="Zeng Q."/>
            <person name="Gargeya S."/>
            <person name="Fitzgerald M."/>
            <person name="Haas B."/>
            <person name="Abouelleil A."/>
            <person name="Allen A.W."/>
            <person name="Alvarado L."/>
            <person name="Arachchi H.M."/>
            <person name="Berlin A.M."/>
            <person name="Chapman S.B."/>
            <person name="Gainer-Dewar J."/>
            <person name="Goldberg J."/>
            <person name="Griggs A."/>
            <person name="Gujja S."/>
            <person name="Hansen M."/>
            <person name="Howarth C."/>
            <person name="Imamovic A."/>
            <person name="Ireland A."/>
            <person name="Larimer J."/>
            <person name="McCowan C."/>
            <person name="Murphy C."/>
            <person name="Pearson M."/>
            <person name="Poon T.W."/>
            <person name="Priest M."/>
            <person name="Roberts A."/>
            <person name="Saif S."/>
            <person name="Shea T."/>
            <person name="Sisk P."/>
            <person name="Sykes S."/>
            <person name="Wortman J."/>
            <person name="Nusbaum C."/>
            <person name="Birren B."/>
        </authorList>
    </citation>
    <scope>NUCLEOTIDE SEQUENCE [LARGE SCALE GENOMIC DNA]</scope>
    <source>
        <strain evidence="3">1006PhL</strain>
    </source>
</reference>
<dbReference type="STRING" id="1220926.S2JRT6"/>
<accession>S2JRT6</accession>
<dbReference type="EMBL" id="KE123898">
    <property type="protein sequence ID" value="EPB92709.1"/>
    <property type="molecule type" value="Genomic_DNA"/>
</dbReference>
<protein>
    <submittedName>
        <fullName evidence="2">Uncharacterized protein</fullName>
    </submittedName>
</protein>
<evidence type="ECO:0000313" key="2">
    <source>
        <dbReference type="EMBL" id="EPB92709.1"/>
    </source>
</evidence>
<dbReference type="AlphaFoldDB" id="S2JRT6"/>
<organism evidence="2 3">
    <name type="scientific">Mucor circinelloides f. circinelloides (strain 1006PhL)</name>
    <name type="common">Mucormycosis agent</name>
    <name type="synonym">Calyptromyces circinelloides</name>
    <dbReference type="NCBI Taxonomy" id="1220926"/>
    <lineage>
        <taxon>Eukaryota</taxon>
        <taxon>Fungi</taxon>
        <taxon>Fungi incertae sedis</taxon>
        <taxon>Mucoromycota</taxon>
        <taxon>Mucoromycotina</taxon>
        <taxon>Mucoromycetes</taxon>
        <taxon>Mucorales</taxon>
        <taxon>Mucorineae</taxon>
        <taxon>Mucoraceae</taxon>
        <taxon>Mucor</taxon>
    </lineage>
</organism>
<dbReference type="VEuPathDB" id="FungiDB:HMPREF1544_00438"/>
<dbReference type="OrthoDB" id="10363595at2759"/>
<keyword evidence="3" id="KW-1185">Reference proteome</keyword>